<keyword evidence="3" id="KW-1185">Reference proteome</keyword>
<accession>A0A3P7J8I1</accession>
<protein>
    <submittedName>
        <fullName evidence="2">Uncharacterized protein</fullName>
    </submittedName>
</protein>
<proteinExistence type="predicted"/>
<dbReference type="AlphaFoldDB" id="A0A3P7J8I1"/>
<evidence type="ECO:0000313" key="3">
    <source>
        <dbReference type="Proteomes" id="UP000270094"/>
    </source>
</evidence>
<organism evidence="2 3">
    <name type="scientific">Strongylus vulgaris</name>
    <name type="common">Blood worm</name>
    <dbReference type="NCBI Taxonomy" id="40348"/>
    <lineage>
        <taxon>Eukaryota</taxon>
        <taxon>Metazoa</taxon>
        <taxon>Ecdysozoa</taxon>
        <taxon>Nematoda</taxon>
        <taxon>Chromadorea</taxon>
        <taxon>Rhabditida</taxon>
        <taxon>Rhabditina</taxon>
        <taxon>Rhabditomorpha</taxon>
        <taxon>Strongyloidea</taxon>
        <taxon>Strongylidae</taxon>
        <taxon>Strongylus</taxon>
    </lineage>
</organism>
<name>A0A3P7J8I1_STRVU</name>
<dbReference type="EMBL" id="UYYB01105715">
    <property type="protein sequence ID" value="VDM79606.1"/>
    <property type="molecule type" value="Genomic_DNA"/>
</dbReference>
<feature type="chain" id="PRO_5017973847" evidence="1">
    <location>
        <begin position="20"/>
        <end position="145"/>
    </location>
</feature>
<sequence length="145" mass="15314">MPLANIVVFLLLYSLVTLAQKQEIAGLPAISHSLNFTSHRAKRWGYGTYGYGGPGYGLGFFPSDRGRYGNMYGTGIGTKILHPIEPSVGVMALTGTVVPDTVSVSSLVIVVATAICTALASEQVSTFDLVDIAMGFCSVRPKVAK</sequence>
<keyword evidence="1" id="KW-0732">Signal</keyword>
<dbReference type="Proteomes" id="UP000270094">
    <property type="component" value="Unassembled WGS sequence"/>
</dbReference>
<evidence type="ECO:0000256" key="1">
    <source>
        <dbReference type="SAM" id="SignalP"/>
    </source>
</evidence>
<evidence type="ECO:0000313" key="2">
    <source>
        <dbReference type="EMBL" id="VDM79606.1"/>
    </source>
</evidence>
<reference evidence="2 3" key="1">
    <citation type="submission" date="2018-11" db="EMBL/GenBank/DDBJ databases">
        <authorList>
            <consortium name="Pathogen Informatics"/>
        </authorList>
    </citation>
    <scope>NUCLEOTIDE SEQUENCE [LARGE SCALE GENOMIC DNA]</scope>
</reference>
<gene>
    <name evidence="2" type="ORF">SVUK_LOCUS14604</name>
</gene>
<feature type="signal peptide" evidence="1">
    <location>
        <begin position="1"/>
        <end position="19"/>
    </location>
</feature>